<evidence type="ECO:0000256" key="8">
    <source>
        <dbReference type="ARBA" id="ARBA00023316"/>
    </source>
</evidence>
<dbReference type="HAMAP" id="MF_01924">
    <property type="entry name" value="A_A_dipeptidase"/>
    <property type="match status" value="1"/>
</dbReference>
<dbReference type="InterPro" id="IPR009045">
    <property type="entry name" value="Zn_M74/Hedgehog-like"/>
</dbReference>
<comment type="cofactor">
    <cofactor evidence="9">
        <name>Zn(2+)</name>
        <dbReference type="ChEBI" id="CHEBI:29105"/>
    </cofactor>
    <text evidence="9">Binds 1 zinc ion per subunit.</text>
</comment>
<evidence type="ECO:0000256" key="3">
    <source>
        <dbReference type="ARBA" id="ARBA00022723"/>
    </source>
</evidence>
<keyword evidence="7 9" id="KW-0482">Metalloprotease</keyword>
<keyword evidence="6 9" id="KW-0224">Dipeptidase</keyword>
<dbReference type="PIRSF" id="PIRSF026671">
    <property type="entry name" value="AA_dipeptidase"/>
    <property type="match status" value="1"/>
</dbReference>
<feature type="binding site" evidence="9">
    <location>
        <position position="141"/>
    </location>
    <ligand>
        <name>Zn(2+)</name>
        <dbReference type="ChEBI" id="CHEBI:29105"/>
        <note>catalytic</note>
    </ligand>
</feature>
<keyword evidence="8 10" id="KW-0961">Cell wall biogenesis/degradation</keyword>
<dbReference type="EMBL" id="APND01000004">
    <property type="protein sequence ID" value="MES1930156.1"/>
    <property type="molecule type" value="Genomic_DNA"/>
</dbReference>
<evidence type="ECO:0000313" key="12">
    <source>
        <dbReference type="Proteomes" id="UP001460888"/>
    </source>
</evidence>
<keyword evidence="4 9" id="KW-0378">Hydrolase</keyword>
<dbReference type="InterPro" id="IPR000755">
    <property type="entry name" value="A_A_dipeptidase"/>
</dbReference>
<dbReference type="Proteomes" id="UP001460888">
    <property type="component" value="Unassembled WGS sequence"/>
</dbReference>
<evidence type="ECO:0000256" key="4">
    <source>
        <dbReference type="ARBA" id="ARBA00022801"/>
    </source>
</evidence>
<feature type="active site" description="Proton donor/acceptor" evidence="9">
    <location>
        <position position="205"/>
    </location>
</feature>
<evidence type="ECO:0000256" key="9">
    <source>
        <dbReference type="HAMAP-Rule" id="MF_01924"/>
    </source>
</evidence>
<comment type="caution">
    <text evidence="11">The sequence shown here is derived from an EMBL/GenBank/DDBJ whole genome shotgun (WGS) entry which is preliminary data.</text>
</comment>
<dbReference type="SUPFAM" id="SSF55166">
    <property type="entry name" value="Hedgehog/DD-peptidase"/>
    <property type="match status" value="1"/>
</dbReference>
<feature type="site" description="Transition state stabilizer" evidence="9">
    <location>
        <position position="88"/>
    </location>
</feature>
<dbReference type="PANTHER" id="PTHR43126">
    <property type="entry name" value="D-ALANYL-D-ALANINE DIPEPTIDASE"/>
    <property type="match status" value="1"/>
</dbReference>
<evidence type="ECO:0000256" key="2">
    <source>
        <dbReference type="ARBA" id="ARBA00022670"/>
    </source>
</evidence>
<keyword evidence="12" id="KW-1185">Reference proteome</keyword>
<organism evidence="11 12">
    <name type="scientific">Salinisphaera dokdonensis CL-ES53</name>
    <dbReference type="NCBI Taxonomy" id="1304272"/>
    <lineage>
        <taxon>Bacteria</taxon>
        <taxon>Pseudomonadati</taxon>
        <taxon>Pseudomonadota</taxon>
        <taxon>Gammaproteobacteria</taxon>
        <taxon>Salinisphaerales</taxon>
        <taxon>Salinisphaeraceae</taxon>
        <taxon>Salinisphaera</taxon>
    </lineage>
</organism>
<keyword evidence="5 9" id="KW-0862">Zinc</keyword>
<name>A0ABV2B2Q5_9GAMM</name>
<protein>
    <recommendedName>
        <fullName evidence="9 10">D-alanyl-D-alanine dipeptidase</fullName>
        <shortName evidence="9 10">D-Ala-D-Ala dipeptidase</shortName>
        <ecNumber evidence="9 10">3.4.13.22</ecNumber>
    </recommendedName>
</protein>
<accession>A0ABV2B2Q5</accession>
<comment type="function">
    <text evidence="9 10">Catalyzes hydrolysis of the D-alanyl-D-alanine dipeptide.</text>
</comment>
<dbReference type="RefSeq" id="WP_353112103.1">
    <property type="nucleotide sequence ID" value="NZ_APND01000004.1"/>
</dbReference>
<evidence type="ECO:0000256" key="5">
    <source>
        <dbReference type="ARBA" id="ARBA00022833"/>
    </source>
</evidence>
<reference evidence="11 12" key="1">
    <citation type="submission" date="2013-03" db="EMBL/GenBank/DDBJ databases">
        <title>Salinisphaera dokdonensis CL-ES53 Genome Sequencing.</title>
        <authorList>
            <person name="Li C."/>
            <person name="Lai Q."/>
            <person name="Shao Z."/>
        </authorList>
    </citation>
    <scope>NUCLEOTIDE SEQUENCE [LARGE SCALE GENOMIC DNA]</scope>
    <source>
        <strain evidence="11 12">CL-ES53</strain>
    </source>
</reference>
<keyword evidence="3 9" id="KW-0479">Metal-binding</keyword>
<evidence type="ECO:0000256" key="7">
    <source>
        <dbReference type="ARBA" id="ARBA00023049"/>
    </source>
</evidence>
<feature type="binding site" evidence="9">
    <location>
        <position position="134"/>
    </location>
    <ligand>
        <name>Zn(2+)</name>
        <dbReference type="ChEBI" id="CHEBI:29105"/>
        <note>catalytic</note>
    </ligand>
</feature>
<sequence length="240" mass="27206">MHIDRPIPPQRVPDTPQIRALPIEDNGEALVPASLAPDRILARPRYHLEGLPGALPECFVREGVLKRLLAAADALPKGHRLVLFDTWRPVGLQRWLFEHFVHECEQAHGEDGARDAESFVSRPMADSQASPPYHLTGGAVDLSIADDEGRLLDMGTDFDTMTDASHTRTFEDAQPNDSRRRIVRDNRRLLHHVMIDAGFVNLPSEWWHYDYGDQLWAWTRGQTHAIYGAAQPTFRWGELP</sequence>
<evidence type="ECO:0000313" key="11">
    <source>
        <dbReference type="EMBL" id="MES1930156.1"/>
    </source>
</evidence>
<proteinExistence type="inferred from homology"/>
<evidence type="ECO:0000256" key="6">
    <source>
        <dbReference type="ARBA" id="ARBA00022997"/>
    </source>
</evidence>
<keyword evidence="2 9" id="KW-0645">Protease</keyword>
<feature type="binding site" evidence="9">
    <location>
        <position position="208"/>
    </location>
    <ligand>
        <name>Zn(2+)</name>
        <dbReference type="ChEBI" id="CHEBI:29105"/>
        <note>catalytic</note>
    </ligand>
</feature>
<dbReference type="Gene3D" id="3.30.1380.10">
    <property type="match status" value="1"/>
</dbReference>
<comment type="similarity">
    <text evidence="9 10">Belongs to the peptidase M15D family.</text>
</comment>
<comment type="catalytic activity">
    <reaction evidence="1 9 10">
        <text>D-alanyl-D-alanine + H2O = 2 D-alanine</text>
        <dbReference type="Rhea" id="RHEA:20661"/>
        <dbReference type="ChEBI" id="CHEBI:15377"/>
        <dbReference type="ChEBI" id="CHEBI:57416"/>
        <dbReference type="ChEBI" id="CHEBI:57822"/>
        <dbReference type="EC" id="3.4.13.22"/>
    </reaction>
</comment>
<dbReference type="PANTHER" id="PTHR43126:SF2">
    <property type="entry name" value="D-ALANYL-D-ALANINE DIPEPTIDASE"/>
    <property type="match status" value="1"/>
</dbReference>
<evidence type="ECO:0000256" key="10">
    <source>
        <dbReference type="PIRNR" id="PIRNR026671"/>
    </source>
</evidence>
<dbReference type="Pfam" id="PF01427">
    <property type="entry name" value="Peptidase_M15"/>
    <property type="match status" value="1"/>
</dbReference>
<dbReference type="EC" id="3.4.13.22" evidence="9 10"/>
<gene>
    <name evidence="9" type="primary">ddpX</name>
    <name evidence="11" type="ORF">SADO_12913</name>
</gene>
<evidence type="ECO:0000256" key="1">
    <source>
        <dbReference type="ARBA" id="ARBA00001362"/>
    </source>
</evidence>